<accession>A0A1H6AZJ9</accession>
<evidence type="ECO:0000313" key="1">
    <source>
        <dbReference type="EMBL" id="SEG53822.1"/>
    </source>
</evidence>
<proteinExistence type="predicted"/>
<keyword evidence="2" id="KW-1185">Reference proteome</keyword>
<name>A0A1H6AZJ9_9BACT</name>
<dbReference type="Proteomes" id="UP000236728">
    <property type="component" value="Unassembled WGS sequence"/>
</dbReference>
<organism evidence="1 2">
    <name type="scientific">Bryocella elongata</name>
    <dbReference type="NCBI Taxonomy" id="863522"/>
    <lineage>
        <taxon>Bacteria</taxon>
        <taxon>Pseudomonadati</taxon>
        <taxon>Acidobacteriota</taxon>
        <taxon>Terriglobia</taxon>
        <taxon>Terriglobales</taxon>
        <taxon>Acidobacteriaceae</taxon>
        <taxon>Bryocella</taxon>
    </lineage>
</organism>
<dbReference type="RefSeq" id="WP_103934256.1">
    <property type="nucleotide sequence ID" value="NZ_FNVA01000006.1"/>
</dbReference>
<dbReference type="EMBL" id="FNVA01000006">
    <property type="protein sequence ID" value="SEG53822.1"/>
    <property type="molecule type" value="Genomic_DNA"/>
</dbReference>
<dbReference type="AlphaFoldDB" id="A0A1H6AZJ9"/>
<sequence>MAALATNHKNNETELYVIHPLDDVQEQKRSSEGLGLIELSPTVRWSLRVLRVYLIAMTGVLLYRVGEVAQLFGHHAR</sequence>
<evidence type="ECO:0000313" key="2">
    <source>
        <dbReference type="Proteomes" id="UP000236728"/>
    </source>
</evidence>
<dbReference type="OrthoDB" id="122181at2"/>
<gene>
    <name evidence="1" type="ORF">SAMN05421819_3383</name>
</gene>
<protein>
    <submittedName>
        <fullName evidence="1">Uncharacterized protein</fullName>
    </submittedName>
</protein>
<reference evidence="1 2" key="1">
    <citation type="submission" date="2016-10" db="EMBL/GenBank/DDBJ databases">
        <authorList>
            <person name="de Groot N.N."/>
        </authorList>
    </citation>
    <scope>NUCLEOTIDE SEQUENCE [LARGE SCALE GENOMIC DNA]</scope>
    <source>
        <strain evidence="1 2">DSM 22489</strain>
    </source>
</reference>